<name>A0AAV5GPY0_9BASI</name>
<dbReference type="PANTHER" id="PTHR34862:SF1">
    <property type="entry name" value="SPARK DOMAIN-CONTAINING PROTEIN"/>
    <property type="match status" value="1"/>
</dbReference>
<organism evidence="3 4">
    <name type="scientific">Rhodotorula paludigena</name>
    <dbReference type="NCBI Taxonomy" id="86838"/>
    <lineage>
        <taxon>Eukaryota</taxon>
        <taxon>Fungi</taxon>
        <taxon>Dikarya</taxon>
        <taxon>Basidiomycota</taxon>
        <taxon>Pucciniomycotina</taxon>
        <taxon>Microbotryomycetes</taxon>
        <taxon>Sporidiobolales</taxon>
        <taxon>Sporidiobolaceae</taxon>
        <taxon>Rhodotorula</taxon>
    </lineage>
</organism>
<protein>
    <recommendedName>
        <fullName evidence="2">DUF7729 domain-containing protein</fullName>
    </recommendedName>
</protein>
<feature type="chain" id="PRO_5043808896" description="DUF7729 domain-containing protein" evidence="1">
    <location>
        <begin position="22"/>
        <end position="271"/>
    </location>
</feature>
<evidence type="ECO:0000259" key="2">
    <source>
        <dbReference type="Pfam" id="PF24855"/>
    </source>
</evidence>
<proteinExistence type="predicted"/>
<dbReference type="Pfam" id="PF24855">
    <property type="entry name" value="DUF7729"/>
    <property type="match status" value="1"/>
</dbReference>
<accession>A0AAV5GPY0</accession>
<gene>
    <name evidence="3" type="ORF">Rhopal_003742-T1</name>
</gene>
<dbReference type="AlphaFoldDB" id="A0AAV5GPY0"/>
<comment type="caution">
    <text evidence="3">The sequence shown here is derived from an EMBL/GenBank/DDBJ whole genome shotgun (WGS) entry which is preliminary data.</text>
</comment>
<feature type="signal peptide" evidence="1">
    <location>
        <begin position="1"/>
        <end position="21"/>
    </location>
</feature>
<evidence type="ECO:0000313" key="4">
    <source>
        <dbReference type="Proteomes" id="UP001342314"/>
    </source>
</evidence>
<dbReference type="EMBL" id="BQKY01000007">
    <property type="protein sequence ID" value="GJN90728.1"/>
    <property type="molecule type" value="Genomic_DNA"/>
</dbReference>
<sequence length="271" mass="27045">MLARAALASTALLAASTAVSAQSTSAGDLLSGVSNQCIQAVSSLALGSEFATCSSFSSLLTLATTSGSVIDPINSWLENLCSQEDCSDAAIQNATAVINQGCADSTSAIVTTGRSVVANFNQVKEGLCLQYTSNSTFCVTDLLTNLQTALGQDLSISSLTNLDTSSLTSVPSSAVCTDCTHGLVTKLSSALESDSTVSSNNGTITDALASYCGDSFTDGEVPDSVREASANSTNNSNVTSQPLNGASIAAAGVWKAAGGALLGVAGLVALA</sequence>
<keyword evidence="1" id="KW-0732">Signal</keyword>
<dbReference type="Proteomes" id="UP001342314">
    <property type="component" value="Unassembled WGS sequence"/>
</dbReference>
<feature type="domain" description="DUF7729" evidence="2">
    <location>
        <begin position="34"/>
        <end position="218"/>
    </location>
</feature>
<reference evidence="3 4" key="1">
    <citation type="submission" date="2021-12" db="EMBL/GenBank/DDBJ databases">
        <title>High titer production of polyol ester of fatty acids by Rhodotorula paludigena BS15 towards product separation-free biomass refinery.</title>
        <authorList>
            <person name="Mano J."/>
            <person name="Ono H."/>
            <person name="Tanaka T."/>
            <person name="Naito K."/>
            <person name="Sushida H."/>
            <person name="Ike M."/>
            <person name="Tokuyasu K."/>
            <person name="Kitaoka M."/>
        </authorList>
    </citation>
    <scope>NUCLEOTIDE SEQUENCE [LARGE SCALE GENOMIC DNA]</scope>
    <source>
        <strain evidence="3 4">BS15</strain>
    </source>
</reference>
<dbReference type="PANTHER" id="PTHR34862">
    <property type="entry name" value="SPARK DOMAIN-CONTAINING PROTEIN"/>
    <property type="match status" value="1"/>
</dbReference>
<evidence type="ECO:0000313" key="3">
    <source>
        <dbReference type="EMBL" id="GJN90728.1"/>
    </source>
</evidence>
<keyword evidence="4" id="KW-1185">Reference proteome</keyword>
<dbReference type="InterPro" id="IPR056146">
    <property type="entry name" value="DUF7729"/>
</dbReference>
<evidence type="ECO:0000256" key="1">
    <source>
        <dbReference type="SAM" id="SignalP"/>
    </source>
</evidence>